<accession>A0A814VM72</accession>
<feature type="non-terminal residue" evidence="2">
    <location>
        <position position="1"/>
    </location>
</feature>
<proteinExistence type="predicted"/>
<feature type="region of interest" description="Disordered" evidence="1">
    <location>
        <begin position="68"/>
        <end position="90"/>
    </location>
</feature>
<gene>
    <name evidence="3" type="ORF">BYL167_LOCUS26254</name>
    <name evidence="2" type="ORF">CJN711_LOCUS11591</name>
</gene>
<evidence type="ECO:0000256" key="1">
    <source>
        <dbReference type="SAM" id="MobiDB-lite"/>
    </source>
</evidence>
<comment type="caution">
    <text evidence="2">The sequence shown here is derived from an EMBL/GenBank/DDBJ whole genome shotgun (WGS) entry which is preliminary data.</text>
</comment>
<sequence>KEKNASKAILCPEKPSIINARLASNNEPEEYNLMDLLNSNSKYSVEQILDENDYNFSEVGESAFFSSSESDSDCIYTNESDDDNQSASCSQMDSDLHPFAYVSTASAMQEFLELIRRSQISKSNRNIYYLLLNLFYRRQTKCD</sequence>
<dbReference type="Proteomes" id="UP000681967">
    <property type="component" value="Unassembled WGS sequence"/>
</dbReference>
<dbReference type="Proteomes" id="UP000663855">
    <property type="component" value="Unassembled WGS sequence"/>
</dbReference>
<dbReference type="EMBL" id="CAJNOV010004956">
    <property type="protein sequence ID" value="CAF1192556.1"/>
    <property type="molecule type" value="Genomic_DNA"/>
</dbReference>
<dbReference type="EMBL" id="CAJOBH010029514">
    <property type="protein sequence ID" value="CAF4269223.1"/>
    <property type="molecule type" value="Genomic_DNA"/>
</dbReference>
<dbReference type="AlphaFoldDB" id="A0A814VM72"/>
<protein>
    <submittedName>
        <fullName evidence="2">Uncharacterized protein</fullName>
    </submittedName>
</protein>
<organism evidence="2 4">
    <name type="scientific">Rotaria magnacalcarata</name>
    <dbReference type="NCBI Taxonomy" id="392030"/>
    <lineage>
        <taxon>Eukaryota</taxon>
        <taxon>Metazoa</taxon>
        <taxon>Spiralia</taxon>
        <taxon>Gnathifera</taxon>
        <taxon>Rotifera</taxon>
        <taxon>Eurotatoria</taxon>
        <taxon>Bdelloidea</taxon>
        <taxon>Philodinida</taxon>
        <taxon>Philodinidae</taxon>
        <taxon>Rotaria</taxon>
    </lineage>
</organism>
<reference evidence="2" key="1">
    <citation type="submission" date="2021-02" db="EMBL/GenBank/DDBJ databases">
        <authorList>
            <person name="Nowell W R."/>
        </authorList>
    </citation>
    <scope>NUCLEOTIDE SEQUENCE</scope>
</reference>
<name>A0A814VM72_9BILA</name>
<evidence type="ECO:0000313" key="3">
    <source>
        <dbReference type="EMBL" id="CAF4269223.1"/>
    </source>
</evidence>
<evidence type="ECO:0000313" key="2">
    <source>
        <dbReference type="EMBL" id="CAF1192556.1"/>
    </source>
</evidence>
<evidence type="ECO:0000313" key="4">
    <source>
        <dbReference type="Proteomes" id="UP000663855"/>
    </source>
</evidence>